<evidence type="ECO:0000256" key="3">
    <source>
        <dbReference type="ARBA" id="ARBA00022729"/>
    </source>
</evidence>
<dbReference type="InterPro" id="IPR048668">
    <property type="entry name" value="IL3RB_N"/>
</dbReference>
<dbReference type="InterPro" id="IPR003531">
    <property type="entry name" value="Hempt_rcpt_S_F1_CS"/>
</dbReference>
<evidence type="ECO:0000313" key="15">
    <source>
        <dbReference type="RefSeq" id="XP_012808466.1"/>
    </source>
</evidence>
<name>A0A803JKA2_XENTR</name>
<dbReference type="CDD" id="cd00063">
    <property type="entry name" value="FN3"/>
    <property type="match status" value="1"/>
</dbReference>
<accession>A0A803JKA2</accession>
<evidence type="ECO:0000259" key="12">
    <source>
        <dbReference type="Pfam" id="PF21460"/>
    </source>
</evidence>
<dbReference type="InterPro" id="IPR003961">
    <property type="entry name" value="FN3_dom"/>
</dbReference>
<evidence type="ECO:0000256" key="7">
    <source>
        <dbReference type="ARBA" id="ARBA00023170"/>
    </source>
</evidence>
<keyword evidence="5 10" id="KW-0472">Membrane</keyword>
<feature type="signal peptide" evidence="11">
    <location>
        <begin position="1"/>
        <end position="27"/>
    </location>
</feature>
<organism evidence="13">
    <name type="scientific">Xenopus tropicalis</name>
    <name type="common">Western clawed frog</name>
    <name type="synonym">Silurana tropicalis</name>
    <dbReference type="NCBI Taxonomy" id="8364"/>
    <lineage>
        <taxon>Eukaryota</taxon>
        <taxon>Metazoa</taxon>
        <taxon>Chordata</taxon>
        <taxon>Craniata</taxon>
        <taxon>Vertebrata</taxon>
        <taxon>Euteleostomi</taxon>
        <taxon>Amphibia</taxon>
        <taxon>Batrachia</taxon>
        <taxon>Anura</taxon>
        <taxon>Pipoidea</taxon>
        <taxon>Pipidae</taxon>
        <taxon>Xenopodinae</taxon>
        <taxon>Xenopus</taxon>
        <taxon>Silurana</taxon>
    </lineage>
</organism>
<dbReference type="AGR" id="Xenbase:XB-GENE-29086979"/>
<dbReference type="Ensembl" id="ENSXETT00000106479">
    <property type="protein sequence ID" value="ENSXETP00000108381"/>
    <property type="gene ID" value="ENSXETG00000044731"/>
</dbReference>
<dbReference type="GeneID" id="101733452"/>
<dbReference type="GO" id="GO:0004896">
    <property type="term" value="F:cytokine receptor activity"/>
    <property type="evidence" value="ECO:0000318"/>
    <property type="project" value="GO_Central"/>
</dbReference>
<keyword evidence="14" id="KW-1185">Reference proteome</keyword>
<evidence type="ECO:0000313" key="13">
    <source>
        <dbReference type="Ensembl" id="ENSXETP00000108381"/>
    </source>
</evidence>
<reference evidence="15" key="3">
    <citation type="submission" date="2025-04" db="UniProtKB">
        <authorList>
            <consortium name="RefSeq"/>
        </authorList>
    </citation>
    <scope>IDENTIFICATION</scope>
    <source>
        <strain evidence="15">Nigerian</strain>
        <tissue evidence="15">Liver and blood</tissue>
    </source>
</reference>
<protein>
    <submittedName>
        <fullName evidence="13 15">Cytokine receptor common subunit beta</fullName>
    </submittedName>
</protein>
<dbReference type="Proteomes" id="UP000008143">
    <property type="component" value="Chromosome 3"/>
</dbReference>
<dbReference type="Gene3D" id="2.60.40.10">
    <property type="entry name" value="Immunoglobulins"/>
    <property type="match status" value="4"/>
</dbReference>
<evidence type="ECO:0000256" key="8">
    <source>
        <dbReference type="ARBA" id="ARBA00023180"/>
    </source>
</evidence>
<comment type="subcellular location">
    <subcellularLocation>
        <location evidence="1">Membrane</location>
        <topology evidence="1">Single-pass type I membrane protein</topology>
    </subcellularLocation>
</comment>
<evidence type="ECO:0000256" key="11">
    <source>
        <dbReference type="SAM" id="SignalP"/>
    </source>
</evidence>
<evidence type="ECO:0000256" key="5">
    <source>
        <dbReference type="ARBA" id="ARBA00023136"/>
    </source>
</evidence>
<feature type="chain" id="PRO_5044662903" evidence="11">
    <location>
        <begin position="28"/>
        <end position="628"/>
    </location>
</feature>
<feature type="transmembrane region" description="Helical" evidence="10">
    <location>
        <begin position="440"/>
        <end position="461"/>
    </location>
</feature>
<evidence type="ECO:0000256" key="6">
    <source>
        <dbReference type="ARBA" id="ARBA00023157"/>
    </source>
</evidence>
<keyword evidence="3 11" id="KW-0732">Signal</keyword>
<dbReference type="GO" id="GO:0019221">
    <property type="term" value="P:cytokine-mediated signaling pathway"/>
    <property type="evidence" value="ECO:0000318"/>
    <property type="project" value="GO_Central"/>
</dbReference>
<keyword evidence="4 10" id="KW-1133">Transmembrane helix</keyword>
<dbReference type="PANTHER" id="PTHR23037">
    <property type="entry name" value="CYTOKINE RECEPTOR"/>
    <property type="match status" value="1"/>
</dbReference>
<dbReference type="RefSeq" id="XP_012808466.1">
    <property type="nucleotide sequence ID" value="XM_012953012.3"/>
</dbReference>
<keyword evidence="6" id="KW-1015">Disulfide bond</keyword>
<proteinExistence type="predicted"/>
<evidence type="ECO:0000313" key="16">
    <source>
        <dbReference type="Xenbase" id="XB-GENE-29086979"/>
    </source>
</evidence>
<evidence type="ECO:0000256" key="10">
    <source>
        <dbReference type="SAM" id="Phobius"/>
    </source>
</evidence>
<dbReference type="GO" id="GO:0009897">
    <property type="term" value="C:external side of plasma membrane"/>
    <property type="evidence" value="ECO:0000318"/>
    <property type="project" value="GO_Central"/>
</dbReference>
<dbReference type="GO" id="GO:0016064">
    <property type="term" value="P:immunoglobulin mediated immune response"/>
    <property type="evidence" value="ECO:0000318"/>
    <property type="project" value="GO_Central"/>
</dbReference>
<dbReference type="Pfam" id="PF21460">
    <property type="entry name" value="IL3Rb_N"/>
    <property type="match status" value="1"/>
</dbReference>
<sequence>METMERMFVMLCCAAAFLLSAVIPVQGSKVLDSLNCFNNYFSLVNCTWTADRPYAHLFNVTLYSSIAEYKPSTPCQSPTQTNLTWTCYFSRSYFYYLLCEEYALLPDRSLEIQLNLTDKDTGLLEHPAPIIYSSEDRYFLLWSEANSALENQTQNISQCESRHKKISEAWEKSSVGECIDSWGVFKPEPGVLHVAKMRVKYINGHWSNWSSEVVLEPKQAEDEAKPQNLRCMHLVGQVLCVWELRVEVADLVAFKLFYKQLNKSDEEECQPTCQAEVPNVPYISCRCSFKMGNLNATSWQISVKPGEEKKPILARDNVLYGPPININVQEKDQGQLYQVRWSTETIEHTLKSHFQICYWREGQHPKNVTFPDCQYELQNKSNNEDRVLGLRLGKELEPLSTYNIKVRMIIKESEKDCPCGPWSEWSKSQTWKTKAVPNHMLLYVMIPICIIILIVCSLCGYKYMRRYKKKWEEMLPDPSKSNLILQFQQKSKKSQSYLNCTEYHAYEELADSCRINDPNTIDMIPKEEKRLSTSSEQSHHNLIYWTPPEVPDEDEAYDVNETTLIIESGYQPFEELVCESQSEAYSKEDFAPSEAYSEEDFAPSECNDTSQQSQFAPIAFDGPYLFCS</sequence>
<dbReference type="Xenbase" id="XB-GENE-29086979">
    <property type="gene designation" value="LOC101733452"/>
</dbReference>
<dbReference type="SUPFAM" id="SSF49265">
    <property type="entry name" value="Fibronectin type III"/>
    <property type="match status" value="3"/>
</dbReference>
<dbReference type="AlphaFoldDB" id="A0A803JKA2"/>
<evidence type="ECO:0000256" key="9">
    <source>
        <dbReference type="SAM" id="MobiDB-lite"/>
    </source>
</evidence>
<dbReference type="OrthoDB" id="8906725at2759"/>
<gene>
    <name evidence="13 15 16" type="primary">LOC101733452</name>
</gene>
<dbReference type="GeneTree" id="ENSGT00510000048963"/>
<evidence type="ECO:0000256" key="1">
    <source>
        <dbReference type="ARBA" id="ARBA00004479"/>
    </source>
</evidence>
<reference evidence="13" key="1">
    <citation type="journal article" date="2010" name="Science">
        <title>The genome of the Western clawed frog Xenopus tropicalis.</title>
        <authorList>
            <person name="Hellsten U."/>
            <person name="Harland R.M."/>
            <person name="Gilchrist M.J."/>
            <person name="Hendrix D."/>
            <person name="Jurka J."/>
            <person name="Kapitonov V."/>
            <person name="Ovcharenko I."/>
            <person name="Putnam N.H."/>
            <person name="Shu S."/>
            <person name="Taher L."/>
            <person name="Blitz I.L."/>
            <person name="Blumberg B."/>
            <person name="Dichmann D.S."/>
            <person name="Dubchak I."/>
            <person name="Amaya E."/>
            <person name="Detter J.C."/>
            <person name="Fletcher R."/>
            <person name="Gerhard D.S."/>
            <person name="Goodstein D."/>
            <person name="Graves T."/>
            <person name="Grigoriev I.V."/>
            <person name="Grimwood J."/>
            <person name="Kawashima T."/>
            <person name="Lindquist E."/>
            <person name="Lucas S.M."/>
            <person name="Mead P.E."/>
            <person name="Mitros T."/>
            <person name="Ogino H."/>
            <person name="Ohta Y."/>
            <person name="Poliakov A.V."/>
            <person name="Pollet N."/>
            <person name="Robert J."/>
            <person name="Salamov A."/>
            <person name="Sater A.K."/>
            <person name="Schmutz J."/>
            <person name="Terry A."/>
            <person name="Vize P.D."/>
            <person name="Warren W.C."/>
            <person name="Wells D."/>
            <person name="Wills A."/>
            <person name="Wilson R.K."/>
            <person name="Zimmerman L.B."/>
            <person name="Zorn A.M."/>
            <person name="Grainger R."/>
            <person name="Grammer T."/>
            <person name="Khokha M.K."/>
            <person name="Richardson P.M."/>
            <person name="Rokhsar D.S."/>
        </authorList>
    </citation>
    <scope>NUCLEOTIDE SEQUENCE [LARGE SCALE GENOMIC DNA]</scope>
    <source>
        <strain evidence="13">Nigerian</strain>
    </source>
</reference>
<keyword evidence="2 10" id="KW-0812">Transmembrane</keyword>
<evidence type="ECO:0000256" key="2">
    <source>
        <dbReference type="ARBA" id="ARBA00022692"/>
    </source>
</evidence>
<evidence type="ECO:0000256" key="4">
    <source>
        <dbReference type="ARBA" id="ARBA00022989"/>
    </source>
</evidence>
<dbReference type="PROSITE" id="PS01355">
    <property type="entry name" value="HEMATOPO_REC_S_F1"/>
    <property type="match status" value="1"/>
</dbReference>
<dbReference type="KEGG" id="xtr:101733452"/>
<dbReference type="PANTHER" id="PTHR23037:SF22">
    <property type="entry name" value="CYTOKINE RECEPTOR COMMON SUBUNIT BETA"/>
    <property type="match status" value="1"/>
</dbReference>
<keyword evidence="7 15" id="KW-0675">Receptor</keyword>
<reference evidence="13" key="2">
    <citation type="submission" date="2021-03" db="UniProtKB">
        <authorList>
            <consortium name="Ensembl"/>
        </authorList>
    </citation>
    <scope>IDENTIFICATION</scope>
</reference>
<dbReference type="OMA" id="YNIKVRM"/>
<dbReference type="InterPro" id="IPR013783">
    <property type="entry name" value="Ig-like_fold"/>
</dbReference>
<keyword evidence="8" id="KW-0325">Glycoprotein</keyword>
<feature type="domain" description="Cytokine receptor common subunit beta N-terminal" evidence="12">
    <location>
        <begin position="31"/>
        <end position="84"/>
    </location>
</feature>
<dbReference type="InterPro" id="IPR036116">
    <property type="entry name" value="FN3_sf"/>
</dbReference>
<feature type="region of interest" description="Disordered" evidence="9">
    <location>
        <begin position="588"/>
        <end position="610"/>
    </location>
</feature>
<evidence type="ECO:0000313" key="14">
    <source>
        <dbReference type="Proteomes" id="UP000008143"/>
    </source>
</evidence>